<dbReference type="Gene3D" id="3.10.20.10">
    <property type="match status" value="1"/>
</dbReference>
<feature type="compositionally biased region" description="Acidic residues" evidence="15">
    <location>
        <begin position="276"/>
        <end position="303"/>
    </location>
</feature>
<evidence type="ECO:0000256" key="9">
    <source>
        <dbReference type="ARBA" id="ARBA00064007"/>
    </source>
</evidence>
<dbReference type="SUPFAM" id="SSF54277">
    <property type="entry name" value="CAD &amp; PB1 domains"/>
    <property type="match status" value="1"/>
</dbReference>
<keyword evidence="3" id="KW-0963">Cytoplasm</keyword>
<dbReference type="FunCoup" id="L8YI78">
    <property type="interactions" value="10"/>
</dbReference>
<protein>
    <recommendedName>
        <fullName evidence="10">DNA fragmentation factor subunit beta</fullName>
    </recommendedName>
    <alternativeName>
        <fullName evidence="12">Caspase-activated deoxyribonuclease</fullName>
    </alternativeName>
    <alternativeName>
        <fullName evidence="11">DNA fragmentation factor 40 kDa subunit</fullName>
    </alternativeName>
</protein>
<dbReference type="CDD" id="cd06535">
    <property type="entry name" value="CIDE_N_CAD"/>
    <property type="match status" value="1"/>
</dbReference>
<dbReference type="PANTHER" id="PTHR18853">
    <property type="entry name" value="FORKHEAD-ASSOCIATED DOMAIN-CONTAINING PROTEIN 1-RELATED"/>
    <property type="match status" value="1"/>
</dbReference>
<evidence type="ECO:0000256" key="15">
    <source>
        <dbReference type="SAM" id="MobiDB-lite"/>
    </source>
</evidence>
<evidence type="ECO:0000256" key="13">
    <source>
        <dbReference type="PROSITE-ProRule" id="PRU00447"/>
    </source>
</evidence>
<dbReference type="Pfam" id="PF09230">
    <property type="entry name" value="DFF40"/>
    <property type="match status" value="1"/>
</dbReference>
<keyword evidence="18" id="KW-1185">Reference proteome</keyword>
<feature type="region of interest" description="Disordered" evidence="15">
    <location>
        <begin position="233"/>
        <end position="303"/>
    </location>
</feature>
<evidence type="ECO:0000256" key="8">
    <source>
        <dbReference type="ARBA" id="ARBA00053660"/>
    </source>
</evidence>
<keyword evidence="5" id="KW-0540">Nuclease</keyword>
<evidence type="ECO:0000313" key="18">
    <source>
        <dbReference type="Proteomes" id="UP000011518"/>
    </source>
</evidence>
<evidence type="ECO:0000256" key="12">
    <source>
        <dbReference type="ARBA" id="ARBA00081521"/>
    </source>
</evidence>
<evidence type="ECO:0000256" key="5">
    <source>
        <dbReference type="ARBA" id="ARBA00022722"/>
    </source>
</evidence>
<dbReference type="Pfam" id="PF02017">
    <property type="entry name" value="CIDE-N"/>
    <property type="match status" value="1"/>
</dbReference>
<reference evidence="18" key="1">
    <citation type="submission" date="2012-07" db="EMBL/GenBank/DDBJ databases">
        <title>Genome of the Chinese tree shrew, a rising model animal genetically related to primates.</title>
        <authorList>
            <person name="Zhang G."/>
            <person name="Fan Y."/>
            <person name="Yao Y."/>
            <person name="Huang Z."/>
        </authorList>
    </citation>
    <scope>NUCLEOTIDE SEQUENCE [LARGE SCALE GENOMIC DNA]</scope>
</reference>
<dbReference type="PANTHER" id="PTHR18853:SF9">
    <property type="entry name" value="COILED-COIL DOMAIN-CONTAINING PROTEIN 27"/>
    <property type="match status" value="1"/>
</dbReference>
<dbReference type="FunFam" id="3.10.20.10:FF:000006">
    <property type="entry name" value="DNA fragmentation factor subunit beta"/>
    <property type="match status" value="1"/>
</dbReference>
<name>L8YI78_TUPCH</name>
<proteinExistence type="predicted"/>
<dbReference type="Gene3D" id="6.10.140.170">
    <property type="match status" value="1"/>
</dbReference>
<organism evidence="17 18">
    <name type="scientific">Tupaia chinensis</name>
    <name type="common">Chinese tree shrew</name>
    <name type="synonym">Tupaia belangeri chinensis</name>
    <dbReference type="NCBI Taxonomy" id="246437"/>
    <lineage>
        <taxon>Eukaryota</taxon>
        <taxon>Metazoa</taxon>
        <taxon>Chordata</taxon>
        <taxon>Craniata</taxon>
        <taxon>Vertebrata</taxon>
        <taxon>Euteleostomi</taxon>
        <taxon>Mammalia</taxon>
        <taxon>Eutheria</taxon>
        <taxon>Euarchontoglires</taxon>
        <taxon>Scandentia</taxon>
        <taxon>Tupaiidae</taxon>
        <taxon>Tupaia</taxon>
    </lineage>
</organism>
<evidence type="ECO:0000256" key="14">
    <source>
        <dbReference type="SAM" id="Coils"/>
    </source>
</evidence>
<dbReference type="GO" id="GO:0006309">
    <property type="term" value="P:apoptotic DNA fragmentation"/>
    <property type="evidence" value="ECO:0007669"/>
    <property type="project" value="InterPro"/>
</dbReference>
<dbReference type="AlphaFoldDB" id="L8YI78"/>
<dbReference type="Proteomes" id="UP000011518">
    <property type="component" value="Unassembled WGS sequence"/>
</dbReference>
<dbReference type="InterPro" id="IPR044925">
    <property type="entry name" value="His-Me_finger_sf"/>
</dbReference>
<gene>
    <name evidence="17" type="ORF">TREES_T100019870</name>
</gene>
<feature type="compositionally biased region" description="Basic and acidic residues" evidence="15">
    <location>
        <begin position="248"/>
        <end position="261"/>
    </location>
</feature>
<dbReference type="InterPro" id="IPR052642">
    <property type="entry name" value="CC-FHA_domain"/>
</dbReference>
<dbReference type="InterPro" id="IPR015311">
    <property type="entry name" value="DFF40_C"/>
</dbReference>
<accession>L8YI78</accession>
<dbReference type="PROSITE" id="PS51135">
    <property type="entry name" value="CIDE_N"/>
    <property type="match status" value="1"/>
</dbReference>
<dbReference type="EMBL" id="KB359209">
    <property type="protein sequence ID" value="ELV14256.1"/>
    <property type="molecule type" value="Genomic_DNA"/>
</dbReference>
<keyword evidence="4 13" id="KW-0053">Apoptosis</keyword>
<feature type="coiled-coil region" evidence="14">
    <location>
        <begin position="173"/>
        <end position="214"/>
    </location>
</feature>
<dbReference type="SMART" id="SM00266">
    <property type="entry name" value="CAD"/>
    <property type="match status" value="1"/>
</dbReference>
<dbReference type="InParanoid" id="L8YI78"/>
<keyword evidence="14" id="KW-0175">Coiled coil</keyword>
<evidence type="ECO:0000256" key="2">
    <source>
        <dbReference type="ARBA" id="ARBA00004496"/>
    </source>
</evidence>
<dbReference type="GO" id="GO:0004518">
    <property type="term" value="F:nuclease activity"/>
    <property type="evidence" value="ECO:0007669"/>
    <property type="project" value="UniProtKB-KW"/>
</dbReference>
<sequence>MVLQSVASRGAQNLEQKLHGNQWFQSKSVQAINRYYRKMVWVKNIKSPSGFESEMEELKKVFLMRPGCPQFSTRSTSMSRYVDLPREVCIQSEIWRTTENLLFGRRNLDMNADGCFLPFSKSACEFNYLQKRSESQTLNPVNSSPVAAQSYPRKRIPWYISVIHEKNHCLLMLGEEIQRLSNLEVQMQKKDEEILALQEERETLKKQMKCLLKSKGQETFPCRRMQEELAVTERGKELELGGDEEKEGMEGEHKEVEEIRAKGSTGKRGSEHEEGSKEEEEEEEQEKDEEDEEEKRELPEEEEVFRKRAYSLDESFEEELIAQLEEYEQMILEFQYELEITRTRYSLATGTIMSLQRQVDFQESQLRKINMENEMLQKELQERKQQLQAMSNKFSNLREDKKHQEMMGLIEKDNILLRQQVSELESELMKRDHVILELDTKVSQVQAQVDLHQNHLQRWKQLQEDMQRKNEMIRQEELQARVALESSQSRLERLRNKIIQATFNISGTKPFSTEITDNDILEALQRIISERTDYYNQLKQKGVKVPPLQQSEITSFPSKSKKVTPNSAETTRCKSPEPLLADAAAGGLRGLEMFAMFRKPKTVKLRALHSANKFGVAGRTCQEVLRKGCLRFQLPVAGSRLCLYEDGTEVTEDYFLSLSDNAELVLLTTGQTWQGYVSDIGRFLSVFHEPHAGVVQAARQLMCDEQAPLRQKLLADLLHNLSQNIEAETRAEDPPWFEGLESRFRSKSSYLRYSCESRIRSYLREVSSYTSMVDAEAQEEYMRILDSMGQKLKSAQYNGSYFDRGAKASGRLCTPEGWFSCQGPFDMDDCLSKHSINPYGNRESRVLFSTWNLDHIIEKKRTIVPTLAEAVKEQDGREVDWEYFYGLLFTLENLKLVHIACHKKTTHKLSCDPRRIYKPQPRMKRKRPARKCQ</sequence>
<comment type="subcellular location">
    <subcellularLocation>
        <location evidence="2">Cytoplasm</location>
    </subcellularLocation>
    <subcellularLocation>
        <location evidence="1">Nucleus</location>
    </subcellularLocation>
</comment>
<dbReference type="eggNOG" id="ENOG502RXSM">
    <property type="taxonomic scope" value="Eukaryota"/>
</dbReference>
<dbReference type="InterPro" id="IPR003508">
    <property type="entry name" value="CIDE-N_dom"/>
</dbReference>
<evidence type="ECO:0000313" key="17">
    <source>
        <dbReference type="EMBL" id="ELV14256.1"/>
    </source>
</evidence>
<keyword evidence="7" id="KW-0539">Nucleus</keyword>
<evidence type="ECO:0000256" key="11">
    <source>
        <dbReference type="ARBA" id="ARBA00077996"/>
    </source>
</evidence>
<dbReference type="GO" id="GO:0005634">
    <property type="term" value="C:nucleus"/>
    <property type="evidence" value="ECO:0007669"/>
    <property type="project" value="UniProtKB-SubCell"/>
</dbReference>
<reference evidence="18" key="2">
    <citation type="journal article" date="2013" name="Nat. Commun.">
        <title>Genome of the Chinese tree shrew.</title>
        <authorList>
            <person name="Fan Y."/>
            <person name="Huang Z.Y."/>
            <person name="Cao C.C."/>
            <person name="Chen C.S."/>
            <person name="Chen Y.X."/>
            <person name="Fan D.D."/>
            <person name="He J."/>
            <person name="Hou H.L."/>
            <person name="Hu L."/>
            <person name="Hu X.T."/>
            <person name="Jiang X.T."/>
            <person name="Lai R."/>
            <person name="Lang Y.S."/>
            <person name="Liang B."/>
            <person name="Liao S.G."/>
            <person name="Mu D."/>
            <person name="Ma Y.Y."/>
            <person name="Niu Y.Y."/>
            <person name="Sun X.Q."/>
            <person name="Xia J.Q."/>
            <person name="Xiao J."/>
            <person name="Xiong Z.Q."/>
            <person name="Xu L."/>
            <person name="Yang L."/>
            <person name="Zhang Y."/>
            <person name="Zhao W."/>
            <person name="Zhao X.D."/>
            <person name="Zheng Y.T."/>
            <person name="Zhou J.M."/>
            <person name="Zhu Y.B."/>
            <person name="Zhang G.J."/>
            <person name="Wang J."/>
            <person name="Yao Y.G."/>
        </authorList>
    </citation>
    <scope>NUCLEOTIDE SEQUENCE [LARGE SCALE GENOMIC DNA]</scope>
</reference>
<comment type="subunit">
    <text evidence="9">Heterodimer of DFFA and DFFB. Interacts with H1-1.</text>
</comment>
<comment type="function">
    <text evidence="8">Nuclease that induces DNA fragmentation and chromatin condensation during apoptosis. Degrades naked DNA and induces apoptotic morphology.</text>
</comment>
<evidence type="ECO:0000256" key="1">
    <source>
        <dbReference type="ARBA" id="ARBA00004123"/>
    </source>
</evidence>
<dbReference type="SUPFAM" id="SSF54060">
    <property type="entry name" value="His-Me finger endonucleases"/>
    <property type="match status" value="1"/>
</dbReference>
<feature type="coiled-coil region" evidence="14">
    <location>
        <begin position="456"/>
        <end position="504"/>
    </location>
</feature>
<evidence type="ECO:0000256" key="3">
    <source>
        <dbReference type="ARBA" id="ARBA00022490"/>
    </source>
</evidence>
<evidence type="ECO:0000256" key="7">
    <source>
        <dbReference type="ARBA" id="ARBA00023242"/>
    </source>
</evidence>
<feature type="domain" description="CIDE-N" evidence="16">
    <location>
        <begin position="599"/>
        <end position="675"/>
    </location>
</feature>
<keyword evidence="6" id="KW-0378">Hydrolase</keyword>
<dbReference type="GO" id="GO:0005737">
    <property type="term" value="C:cytoplasm"/>
    <property type="evidence" value="ECO:0007669"/>
    <property type="project" value="UniProtKB-SubCell"/>
</dbReference>
<dbReference type="STRING" id="246437.L8YI78"/>
<dbReference type="GO" id="GO:0016787">
    <property type="term" value="F:hydrolase activity"/>
    <property type="evidence" value="ECO:0007669"/>
    <property type="project" value="UniProtKB-KW"/>
</dbReference>
<evidence type="ECO:0000256" key="6">
    <source>
        <dbReference type="ARBA" id="ARBA00022801"/>
    </source>
</evidence>
<evidence type="ECO:0000259" key="16">
    <source>
        <dbReference type="PROSITE" id="PS51135"/>
    </source>
</evidence>
<evidence type="ECO:0000256" key="4">
    <source>
        <dbReference type="ARBA" id="ARBA00022703"/>
    </source>
</evidence>
<evidence type="ECO:0000256" key="10">
    <source>
        <dbReference type="ARBA" id="ARBA00069517"/>
    </source>
</evidence>